<keyword evidence="2" id="KW-1185">Reference proteome</keyword>
<reference evidence="3" key="2">
    <citation type="submission" date="2025-08" db="UniProtKB">
        <authorList>
            <consortium name="RefSeq"/>
        </authorList>
    </citation>
    <scope>IDENTIFICATION</scope>
    <source>
        <tissue evidence="3">Leaf</tissue>
    </source>
</reference>
<feature type="region of interest" description="Disordered" evidence="1">
    <location>
        <begin position="1"/>
        <end position="29"/>
    </location>
</feature>
<evidence type="ECO:0000313" key="3">
    <source>
        <dbReference type="RefSeq" id="XP_010482635.1"/>
    </source>
</evidence>
<organism evidence="2 3">
    <name type="scientific">Camelina sativa</name>
    <name type="common">False flax</name>
    <name type="synonym">Myagrum sativum</name>
    <dbReference type="NCBI Taxonomy" id="90675"/>
    <lineage>
        <taxon>Eukaryota</taxon>
        <taxon>Viridiplantae</taxon>
        <taxon>Streptophyta</taxon>
        <taxon>Embryophyta</taxon>
        <taxon>Tracheophyta</taxon>
        <taxon>Spermatophyta</taxon>
        <taxon>Magnoliopsida</taxon>
        <taxon>eudicotyledons</taxon>
        <taxon>Gunneridae</taxon>
        <taxon>Pentapetalae</taxon>
        <taxon>rosids</taxon>
        <taxon>malvids</taxon>
        <taxon>Brassicales</taxon>
        <taxon>Brassicaceae</taxon>
        <taxon>Camelineae</taxon>
        <taxon>Camelina</taxon>
    </lineage>
</organism>
<reference evidence="2" key="1">
    <citation type="journal article" date="2014" name="Nat. Commun.">
        <title>The emerging biofuel crop Camelina sativa retains a highly undifferentiated hexaploid genome structure.</title>
        <authorList>
            <person name="Kagale S."/>
            <person name="Koh C."/>
            <person name="Nixon J."/>
            <person name="Bollina V."/>
            <person name="Clarke W.E."/>
            <person name="Tuteja R."/>
            <person name="Spillane C."/>
            <person name="Robinson S.J."/>
            <person name="Links M.G."/>
            <person name="Clarke C."/>
            <person name="Higgins E.E."/>
            <person name="Huebert T."/>
            <person name="Sharpe A.G."/>
            <person name="Parkin I.A."/>
        </authorList>
    </citation>
    <scope>NUCLEOTIDE SEQUENCE [LARGE SCALE GENOMIC DNA]</scope>
    <source>
        <strain evidence="2">cv. DH55</strain>
    </source>
</reference>
<feature type="compositionally biased region" description="Basic and acidic residues" evidence="1">
    <location>
        <begin position="17"/>
        <end position="29"/>
    </location>
</feature>
<sequence length="136" mass="15610">MHDLAQPPKTQNEEEQEQKGMKRNEFRGKTEQMSKMIVFKFADCPKEKWGKGFQCALSFPGVDTASGIVPNFFAVKGKNIDEEKLLRKLTKILNRRQLYSSMQSVPKKNGGKDSSVWFVSQELKLHVVLSYQTILQ</sequence>
<proteinExistence type="predicted"/>
<evidence type="ECO:0000313" key="2">
    <source>
        <dbReference type="Proteomes" id="UP000694864"/>
    </source>
</evidence>
<name>A0ABM0X9E4_CAMSA</name>
<protein>
    <submittedName>
        <fullName evidence="3">Uncharacterized protein LOC104761276 isoform X1</fullName>
    </submittedName>
</protein>
<accession>A0ABM0X9E4</accession>
<dbReference type="RefSeq" id="XP_010482635.1">
    <property type="nucleotide sequence ID" value="XM_010484333.2"/>
</dbReference>
<dbReference type="GeneID" id="104761276"/>
<evidence type="ECO:0000256" key="1">
    <source>
        <dbReference type="SAM" id="MobiDB-lite"/>
    </source>
</evidence>
<gene>
    <name evidence="3" type="primary">LOC104761276</name>
</gene>
<dbReference type="Proteomes" id="UP000694864">
    <property type="component" value="Chromosome 18"/>
</dbReference>